<dbReference type="PANTHER" id="PTHR41248">
    <property type="entry name" value="NORD PROTEIN"/>
    <property type="match status" value="1"/>
</dbReference>
<dbReference type="InterPro" id="IPR025861">
    <property type="entry name" value="CobT_VWA_dom"/>
</dbReference>
<accession>A0AAE3V8H5</accession>
<name>A0AAE3V8H5_9FIRM</name>
<proteinExistence type="predicted"/>
<dbReference type="InterPro" id="IPR051928">
    <property type="entry name" value="NorD/CobT"/>
</dbReference>
<dbReference type="InterPro" id="IPR036465">
    <property type="entry name" value="vWFA_dom_sf"/>
</dbReference>
<keyword evidence="3" id="KW-1185">Reference proteome</keyword>
<evidence type="ECO:0000259" key="1">
    <source>
        <dbReference type="Pfam" id="PF11775"/>
    </source>
</evidence>
<comment type="caution">
    <text evidence="2">The sequence shown here is derived from an EMBL/GenBank/DDBJ whole genome shotgun (WGS) entry which is preliminary data.</text>
</comment>
<evidence type="ECO:0000313" key="2">
    <source>
        <dbReference type="EMBL" id="MDQ0151671.1"/>
    </source>
</evidence>
<sequence>MQSERSSPSEEKKRLRFLGLLGTVSGQSGRKRLPECVDLASKAWREAGDQPCLYSAALLGCAEIVYSERRKAEREAGEQQPELNGLRQLDAWLGREIFRREKEKEVLLPLFFVCLDSALYRALCEQRPGIAELRRSAFHTLLTGDMQRLTHTVWGELEKNWLEAQLGNRREARGQWQRLMQKIEGATACRSAEALVSQAVTLYTMLSERGFRKKFRVAGKETGEEGGSDHGEKEETLFQITGSSDGEQKEHETRGAGEDLILDDASMARVEASIEHQFGTSFLTQKALDALTGELCVGVHSGCKLHFTDGLSKDVLQRSSSMEGFYNRIREENQSLLEEHRAQVYQSIRSISDAFCNAVRVREEKDTYHASFGRLVPSKLWNLGRTNNPNLFLREIQNEKKDFVVDILLDGSGSLQPRQGMVALQGYILSEALDEVQIPHRVMSFCTLGDFTVLRRFRDYEGGHPDNLRIFEYYGSCNNRDGLAVKACAAGLLDRPEEKRILLMLSDGIPNDQIVSRKRAKLFPSYTGEYAVWDSAKQLRGLRRKGITVIGLFVGEEEELEDEKIIFGNSFAYLNGIENFSRIAGSFLKRELSE</sequence>
<feature type="domain" description="Cobalamin biosynthesis protein CobT VWA" evidence="1">
    <location>
        <begin position="477"/>
        <end position="513"/>
    </location>
</feature>
<dbReference type="PANTHER" id="PTHR41248:SF1">
    <property type="entry name" value="NORD PROTEIN"/>
    <property type="match status" value="1"/>
</dbReference>
<evidence type="ECO:0000313" key="3">
    <source>
        <dbReference type="Proteomes" id="UP001241537"/>
    </source>
</evidence>
<dbReference type="AlphaFoldDB" id="A0AAE3V8H5"/>
<dbReference type="EMBL" id="JAUSTO010000002">
    <property type="protein sequence ID" value="MDQ0151671.1"/>
    <property type="molecule type" value="Genomic_DNA"/>
</dbReference>
<organism evidence="2 3">
    <name type="scientific">Moryella indoligenes</name>
    <dbReference type="NCBI Taxonomy" id="371674"/>
    <lineage>
        <taxon>Bacteria</taxon>
        <taxon>Bacillati</taxon>
        <taxon>Bacillota</taxon>
        <taxon>Clostridia</taxon>
        <taxon>Lachnospirales</taxon>
        <taxon>Lachnospiraceae</taxon>
        <taxon>Moryella</taxon>
    </lineage>
</organism>
<dbReference type="Pfam" id="PF11775">
    <property type="entry name" value="CobT_C"/>
    <property type="match status" value="1"/>
</dbReference>
<dbReference type="Proteomes" id="UP001241537">
    <property type="component" value="Unassembled WGS sequence"/>
</dbReference>
<dbReference type="SUPFAM" id="SSF53300">
    <property type="entry name" value="vWA-like"/>
    <property type="match status" value="1"/>
</dbReference>
<reference evidence="2" key="1">
    <citation type="submission" date="2023-07" db="EMBL/GenBank/DDBJ databases">
        <title>Genomic Encyclopedia of Type Strains, Phase IV (KMG-IV): sequencing the most valuable type-strain genomes for metagenomic binning, comparative biology and taxonomic classification.</title>
        <authorList>
            <person name="Goeker M."/>
        </authorList>
    </citation>
    <scope>NUCLEOTIDE SEQUENCE</scope>
    <source>
        <strain evidence="2">DSM 19659</strain>
    </source>
</reference>
<protein>
    <recommendedName>
        <fullName evidence="1">Cobalamin biosynthesis protein CobT VWA domain-containing protein</fullName>
    </recommendedName>
</protein>
<gene>
    <name evidence="2" type="ORF">J2S20_000351</name>
</gene>